<evidence type="ECO:0000256" key="2">
    <source>
        <dbReference type="ARBA" id="ARBA00009137"/>
    </source>
</evidence>
<evidence type="ECO:0000256" key="3">
    <source>
        <dbReference type="ARBA" id="ARBA00022448"/>
    </source>
</evidence>
<protein>
    <recommendedName>
        <fullName evidence="11">Potassium transporter</fullName>
    </recommendedName>
</protein>
<evidence type="ECO:0000256" key="8">
    <source>
        <dbReference type="ARBA" id="ARBA00023136"/>
    </source>
</evidence>
<organism evidence="10">
    <name type="scientific">Candidatus Methanogaster sp. ANME-2c ERB4</name>
    <dbReference type="NCBI Taxonomy" id="2759911"/>
    <lineage>
        <taxon>Archaea</taxon>
        <taxon>Methanobacteriati</taxon>
        <taxon>Methanobacteriota</taxon>
        <taxon>Stenosarchaea group</taxon>
        <taxon>Methanomicrobia</taxon>
        <taxon>Methanosarcinales</taxon>
        <taxon>ANME-2 cluster</taxon>
        <taxon>Candidatus Methanogasteraceae</taxon>
        <taxon>Candidatus Methanogaster</taxon>
    </lineage>
</organism>
<keyword evidence="8 9" id="KW-0472">Membrane</keyword>
<evidence type="ECO:0000256" key="9">
    <source>
        <dbReference type="SAM" id="Phobius"/>
    </source>
</evidence>
<evidence type="ECO:0000256" key="4">
    <source>
        <dbReference type="ARBA" id="ARBA00022475"/>
    </source>
</evidence>
<keyword evidence="3" id="KW-0813">Transport</keyword>
<name>A0A7G9Y4L7_9EURY</name>
<feature type="transmembrane region" description="Helical" evidence="9">
    <location>
        <begin position="43"/>
        <end position="64"/>
    </location>
</feature>
<evidence type="ECO:0000313" key="10">
    <source>
        <dbReference type="EMBL" id="QNO42951.1"/>
    </source>
</evidence>
<feature type="transmembrane region" description="Helical" evidence="9">
    <location>
        <begin position="332"/>
        <end position="353"/>
    </location>
</feature>
<dbReference type="PANTHER" id="PTHR32024:SF2">
    <property type="entry name" value="TRK SYSTEM POTASSIUM UPTAKE PROTEIN TRKG-RELATED"/>
    <property type="match status" value="1"/>
</dbReference>
<feature type="transmembrane region" description="Helical" evidence="9">
    <location>
        <begin position="12"/>
        <end position="37"/>
    </location>
</feature>
<dbReference type="Pfam" id="PF02386">
    <property type="entry name" value="TrkH"/>
    <property type="match status" value="1"/>
</dbReference>
<dbReference type="GO" id="GO:0030001">
    <property type="term" value="P:metal ion transport"/>
    <property type="evidence" value="ECO:0007669"/>
    <property type="project" value="UniProtKB-ARBA"/>
</dbReference>
<feature type="transmembrane region" description="Helical" evidence="9">
    <location>
        <begin position="240"/>
        <end position="259"/>
    </location>
</feature>
<evidence type="ECO:0008006" key="11">
    <source>
        <dbReference type="Google" id="ProtNLM"/>
    </source>
</evidence>
<keyword evidence="4" id="KW-1003">Cell membrane</keyword>
<feature type="transmembrane region" description="Helical" evidence="9">
    <location>
        <begin position="403"/>
        <end position="423"/>
    </location>
</feature>
<evidence type="ECO:0000256" key="6">
    <source>
        <dbReference type="ARBA" id="ARBA00022989"/>
    </source>
</evidence>
<feature type="transmembrane region" description="Helical" evidence="9">
    <location>
        <begin position="271"/>
        <end position="289"/>
    </location>
</feature>
<evidence type="ECO:0000256" key="7">
    <source>
        <dbReference type="ARBA" id="ARBA00023065"/>
    </source>
</evidence>
<keyword evidence="7" id="KW-0406">Ion transport</keyword>
<sequence length="489" mass="53330">MCILPSRDLAILCHNVGDLLVVLGGVLLSVITVPLIFREYSMIPGLLIPASASVLLGFCLKYLFKTDDVLETRHAMVIAALGWLIVPLFYAVPFVIGARMPFVDAYFESISGWTGTGLTMIAHPSELTYTLQFLRSFMQWLGGVGVIVLMISIITRPGTCMYALYHAEGRDEKTTPRIIDTIRIIWRIYLALTVVAIGLLWVVGMPVWDAINCAMTGIGTGGFTVTDGSIGEYHSTAIEIALIPIMLIGAIPFLVHYKVITRRMSSYLGDIQCRAILAMVLIGSIALLLENVASMKNENLMVCLGDSIFQFVSAITCTGFRTADIHRWTPTAHIILIIAMIAGGTAGSTSGGIKTMRVIMMVKGVGWWLKKIALPKEAVIPFRIGKRTLTEDHKNAELEEVSLLLNLWIVFLLLGVVVLLQVVPAGFNLDDVILEVASAQGNAGLSTGITTASLPAAGKIMLIFNMWIGRLEIIPAVFLLRTLLVREIT</sequence>
<accession>A0A7G9Y4L7</accession>
<dbReference type="InterPro" id="IPR003445">
    <property type="entry name" value="Cat_transpt"/>
</dbReference>
<dbReference type="GO" id="GO:0005886">
    <property type="term" value="C:plasma membrane"/>
    <property type="evidence" value="ECO:0007669"/>
    <property type="project" value="UniProtKB-SubCell"/>
</dbReference>
<dbReference type="AlphaFoldDB" id="A0A7G9Y4L7"/>
<proteinExistence type="inferred from homology"/>
<dbReference type="PANTHER" id="PTHR32024">
    <property type="entry name" value="TRK SYSTEM POTASSIUM UPTAKE PROTEIN TRKG-RELATED"/>
    <property type="match status" value="1"/>
</dbReference>
<feature type="transmembrane region" description="Helical" evidence="9">
    <location>
        <begin position="186"/>
        <end position="208"/>
    </location>
</feature>
<dbReference type="EMBL" id="MT630782">
    <property type="protein sequence ID" value="QNO42951.1"/>
    <property type="molecule type" value="Genomic_DNA"/>
</dbReference>
<feature type="transmembrane region" description="Helical" evidence="9">
    <location>
        <begin position="140"/>
        <end position="165"/>
    </location>
</feature>
<gene>
    <name evidence="10" type="ORF">IHLAGKGC_00007</name>
</gene>
<keyword evidence="5 9" id="KW-0812">Transmembrane</keyword>
<comment type="similarity">
    <text evidence="2">Belongs to the TrkH potassium transport family.</text>
</comment>
<comment type="subcellular location">
    <subcellularLocation>
        <location evidence="1">Cell membrane</location>
        <topology evidence="1">Multi-pass membrane protein</topology>
    </subcellularLocation>
</comment>
<feature type="transmembrane region" description="Helical" evidence="9">
    <location>
        <begin position="460"/>
        <end position="480"/>
    </location>
</feature>
<reference evidence="10" key="1">
    <citation type="submission" date="2020-06" db="EMBL/GenBank/DDBJ databases">
        <title>Unique genomic features of the anaerobic methanotrophic archaea.</title>
        <authorList>
            <person name="Chadwick G.L."/>
            <person name="Skennerton C.T."/>
            <person name="Laso-Perez R."/>
            <person name="Leu A.O."/>
            <person name="Speth D.R."/>
            <person name="Yu H."/>
            <person name="Morgan-Lang C."/>
            <person name="Hatzenpichler R."/>
            <person name="Goudeau D."/>
            <person name="Malmstrom R."/>
            <person name="Brazelton W.J."/>
            <person name="Woyke T."/>
            <person name="Hallam S.J."/>
            <person name="Tyson G.W."/>
            <person name="Wegener G."/>
            <person name="Boetius A."/>
            <person name="Orphan V."/>
        </authorList>
    </citation>
    <scope>NUCLEOTIDE SEQUENCE</scope>
</reference>
<evidence type="ECO:0000256" key="5">
    <source>
        <dbReference type="ARBA" id="ARBA00022692"/>
    </source>
</evidence>
<dbReference type="GO" id="GO:0008324">
    <property type="term" value="F:monoatomic cation transmembrane transporter activity"/>
    <property type="evidence" value="ECO:0007669"/>
    <property type="project" value="InterPro"/>
</dbReference>
<feature type="transmembrane region" description="Helical" evidence="9">
    <location>
        <begin position="76"/>
        <end position="96"/>
    </location>
</feature>
<keyword evidence="6 9" id="KW-1133">Transmembrane helix</keyword>
<evidence type="ECO:0000256" key="1">
    <source>
        <dbReference type="ARBA" id="ARBA00004651"/>
    </source>
</evidence>